<protein>
    <recommendedName>
        <fullName evidence="3">Nucleotidyltransferase family protein</fullName>
    </recommendedName>
</protein>
<name>A0A3A4N5E7_ABYX5</name>
<organism evidence="1 2">
    <name type="scientific">Abyssobacteria bacterium (strain SURF_5)</name>
    <dbReference type="NCBI Taxonomy" id="2093360"/>
    <lineage>
        <taxon>Bacteria</taxon>
        <taxon>Pseudomonadati</taxon>
        <taxon>Candidatus Hydrogenedentota</taxon>
        <taxon>Candidatus Abyssobacteria</taxon>
    </lineage>
</organism>
<evidence type="ECO:0000313" key="2">
    <source>
        <dbReference type="Proteomes" id="UP000265882"/>
    </source>
</evidence>
<dbReference type="Proteomes" id="UP000265882">
    <property type="component" value="Unassembled WGS sequence"/>
</dbReference>
<accession>A0A3A4N5E7</accession>
<dbReference type="AlphaFoldDB" id="A0A3A4N5E7"/>
<reference evidence="1 2" key="1">
    <citation type="journal article" date="2017" name="ISME J.">
        <title>Energy and carbon metabolisms in a deep terrestrial subsurface fluid microbial community.</title>
        <authorList>
            <person name="Momper L."/>
            <person name="Jungbluth S.P."/>
            <person name="Lee M.D."/>
            <person name="Amend J.P."/>
        </authorList>
    </citation>
    <scope>NUCLEOTIDE SEQUENCE [LARGE SCALE GENOMIC DNA]</scope>
    <source>
        <strain evidence="1">SURF_5</strain>
    </source>
</reference>
<proteinExistence type="predicted"/>
<dbReference type="EMBL" id="QZKU01000120">
    <property type="protein sequence ID" value="RJP17123.1"/>
    <property type="molecule type" value="Genomic_DNA"/>
</dbReference>
<evidence type="ECO:0008006" key="3">
    <source>
        <dbReference type="Google" id="ProtNLM"/>
    </source>
</evidence>
<gene>
    <name evidence="1" type="ORF">C4520_17535</name>
</gene>
<evidence type="ECO:0000313" key="1">
    <source>
        <dbReference type="EMBL" id="RJP17123.1"/>
    </source>
</evidence>
<comment type="caution">
    <text evidence="1">The sequence shown here is derived from an EMBL/GenBank/DDBJ whole genome shotgun (WGS) entry which is preliminary data.</text>
</comment>
<sequence>MTGVFELSDALCCRAVELAEEAEKKGIALKLLGGIGIALLCKKAIERNPVLKRVYQDIDFAAHSRQRELIEEYLTSYNFQPAKEFNFLAGHRRLLFFHPLERIKIDIFLNKFSMCHVIDLSASLKNAQLTLDEGDLLLTKLQVVELNQRDVKDLVALLLTASIFKEPEQELQLRTTTRTRLSSCFGRDWGLWKTSKLTLNRILKEPLMKQLNEEDASSASEALRQIDQLLEKAPKTIRWKMRALLGTRVRWYELPEEP</sequence>